<reference evidence="1" key="1">
    <citation type="submission" date="2018-05" db="EMBL/GenBank/DDBJ databases">
        <authorList>
            <person name="Lanie J.A."/>
            <person name="Ng W.-L."/>
            <person name="Kazmierczak K.M."/>
            <person name="Andrzejewski T.M."/>
            <person name="Davidsen T.M."/>
            <person name="Wayne K.J."/>
            <person name="Tettelin H."/>
            <person name="Glass J.I."/>
            <person name="Rusch D."/>
            <person name="Podicherti R."/>
            <person name="Tsui H.-C.T."/>
            <person name="Winkler M.E."/>
        </authorList>
    </citation>
    <scope>NUCLEOTIDE SEQUENCE</scope>
</reference>
<protein>
    <submittedName>
        <fullName evidence="1">Uncharacterized protein</fullName>
    </submittedName>
</protein>
<dbReference type="AlphaFoldDB" id="A0A382Q6C9"/>
<feature type="non-terminal residue" evidence="1">
    <location>
        <position position="314"/>
    </location>
</feature>
<sequence length="314" mass="36162">MFKNRESTTRTVSVDPSKEIAAYLSKHGLPSNLLENNAPVRYFRKRKNRKKFFLFLSDFSTNVLNKDLPLPSEDIQAWYDIEYKDLLCEHESLQKSIGRSVFGRFSEWNENLKPPYGIIAIIDAFPEISWDIWRFTRLRLGSRGRKNTDSHTIWGGYNLPHPEDPEITRDSRVLTVSGFEVCKSYMIELGRVVGAGELCDWERGWKGISWKKIGASDMPNSKKFEKQGCPDCPDRKIGDSLCMYDALSHYFPDLQFFPWLVMKNCPAGFMNKNPGAGESQNEANERARKEIRWYVECLVKEDFALGISDAAVDC</sequence>
<gene>
    <name evidence="1" type="ORF">METZ01_LOCUS334008</name>
</gene>
<name>A0A382Q6C9_9ZZZZ</name>
<dbReference type="EMBL" id="UINC01112307">
    <property type="protein sequence ID" value="SVC81154.1"/>
    <property type="molecule type" value="Genomic_DNA"/>
</dbReference>
<evidence type="ECO:0000313" key="1">
    <source>
        <dbReference type="EMBL" id="SVC81154.1"/>
    </source>
</evidence>
<proteinExistence type="predicted"/>
<organism evidence="1">
    <name type="scientific">marine metagenome</name>
    <dbReference type="NCBI Taxonomy" id="408172"/>
    <lineage>
        <taxon>unclassified sequences</taxon>
        <taxon>metagenomes</taxon>
        <taxon>ecological metagenomes</taxon>
    </lineage>
</organism>
<accession>A0A382Q6C9</accession>